<comment type="caution">
    <text evidence="2">The sequence shown here is derived from an EMBL/GenBank/DDBJ whole genome shotgun (WGS) entry which is preliminary data.</text>
</comment>
<dbReference type="InterPro" id="IPR056459">
    <property type="entry name" value="TPR_DOP1"/>
</dbReference>
<accession>A0A448XL77</accession>
<dbReference type="AlphaFoldDB" id="A0A448XL77"/>
<dbReference type="Proteomes" id="UP000784294">
    <property type="component" value="Unassembled WGS sequence"/>
</dbReference>
<gene>
    <name evidence="2" type="ORF">PXEA_LOCUS32742</name>
</gene>
<dbReference type="Pfam" id="PF24601">
    <property type="entry name" value="TPR_DOP1"/>
    <property type="match status" value="1"/>
</dbReference>
<protein>
    <recommendedName>
        <fullName evidence="1">DOP1-like TPR domain-containing protein</fullName>
    </recommendedName>
</protein>
<sequence>MLHTAGELFVDCLAACPTSNLSVKAAPPTSCHGFSTLRPVRHLVDIPFAPSSAPTAPESRLFGLSLIDLLARHLRALLGGNFYQPPTPTELQLAAWEQPSLLDVVLTICAQAISSIFPIVGPKYKRSEPTKLRVTRGTVLAEDMICLAATPGEIRANKCLQIVAAEVLEEIIKILIHSRSRQLGSLATSLVFRAKLSQSLSITWQQVYSYWASFITNESSNPSAGMDFSYPSRYGGMLTTLGSNATASTFGNSGEERCHEDFNALFQAYSSCLPLSLLSGSLLSTVLHCLACSLELVYWPTTLDFGHDEMIELQNQEARNLPTCLRLLLNTEASPGLPVEFRDTQFLLLLRLTSTILELCPFFPTLVPTTTAQVARSPSFGSQSLAQQQHQQPSDATPSCWPWFRLTIHDDSAPGQIRLLPAHPAHLSRTTSSTCIQSSCSSDTNSPTQLIYRLPGYLRQNSHMLDLLMCSGSGLTQHQGIGCQSLLMASLALGLYIPSKIVSSEETPSKAIRRPESHCSSMSPRLRLDLHPAWFDFVLSSCAFWDSARPRLVAICVHQICTSLSILAKHALAPEAERLPR</sequence>
<evidence type="ECO:0000259" key="1">
    <source>
        <dbReference type="Pfam" id="PF24601"/>
    </source>
</evidence>
<dbReference type="EMBL" id="CAAALY010260773">
    <property type="protein sequence ID" value="VEL39302.1"/>
    <property type="molecule type" value="Genomic_DNA"/>
</dbReference>
<feature type="domain" description="DOP1-like TPR" evidence="1">
    <location>
        <begin position="65"/>
        <end position="196"/>
    </location>
</feature>
<organism evidence="2 3">
    <name type="scientific">Protopolystoma xenopodis</name>
    <dbReference type="NCBI Taxonomy" id="117903"/>
    <lineage>
        <taxon>Eukaryota</taxon>
        <taxon>Metazoa</taxon>
        <taxon>Spiralia</taxon>
        <taxon>Lophotrochozoa</taxon>
        <taxon>Platyhelminthes</taxon>
        <taxon>Monogenea</taxon>
        <taxon>Polyopisthocotylea</taxon>
        <taxon>Polystomatidea</taxon>
        <taxon>Polystomatidae</taxon>
        <taxon>Protopolystoma</taxon>
    </lineage>
</organism>
<proteinExistence type="predicted"/>
<evidence type="ECO:0000313" key="2">
    <source>
        <dbReference type="EMBL" id="VEL39302.1"/>
    </source>
</evidence>
<reference evidence="2" key="1">
    <citation type="submission" date="2018-11" db="EMBL/GenBank/DDBJ databases">
        <authorList>
            <consortium name="Pathogen Informatics"/>
        </authorList>
    </citation>
    <scope>NUCLEOTIDE SEQUENCE</scope>
</reference>
<evidence type="ECO:0000313" key="3">
    <source>
        <dbReference type="Proteomes" id="UP000784294"/>
    </source>
</evidence>
<name>A0A448XL77_9PLAT</name>
<keyword evidence="3" id="KW-1185">Reference proteome</keyword>